<evidence type="ECO:0000313" key="2">
    <source>
        <dbReference type="EMBL" id="TLU72943.1"/>
    </source>
</evidence>
<name>A0A5R9J7X6_9PROT</name>
<keyword evidence="1" id="KW-0175">Coiled coil</keyword>
<dbReference type="EMBL" id="VCDI01000002">
    <property type="protein sequence ID" value="TLU72943.1"/>
    <property type="molecule type" value="Genomic_DNA"/>
</dbReference>
<gene>
    <name evidence="2" type="ORF">FE263_05690</name>
</gene>
<evidence type="ECO:0000313" key="3">
    <source>
        <dbReference type="Proteomes" id="UP000305654"/>
    </source>
</evidence>
<reference evidence="2 3" key="1">
    <citation type="submission" date="2019-05" db="EMBL/GenBank/DDBJ databases">
        <authorList>
            <person name="Pankratov T."/>
            <person name="Grouzdev D."/>
        </authorList>
    </citation>
    <scope>NUCLEOTIDE SEQUENCE [LARGE SCALE GENOMIC DNA]</scope>
    <source>
        <strain evidence="2 3">KEBCLARHB70R</strain>
    </source>
</reference>
<evidence type="ECO:0000256" key="1">
    <source>
        <dbReference type="SAM" id="Coils"/>
    </source>
</evidence>
<accession>A0A5R9J7X6</accession>
<keyword evidence="3" id="KW-1185">Reference proteome</keyword>
<dbReference type="Proteomes" id="UP000305654">
    <property type="component" value="Unassembled WGS sequence"/>
</dbReference>
<organism evidence="2 3">
    <name type="scientific">Lichenicoccus roseus</name>
    <dbReference type="NCBI Taxonomy" id="2683649"/>
    <lineage>
        <taxon>Bacteria</taxon>
        <taxon>Pseudomonadati</taxon>
        <taxon>Pseudomonadota</taxon>
        <taxon>Alphaproteobacteria</taxon>
        <taxon>Acetobacterales</taxon>
        <taxon>Acetobacteraceae</taxon>
        <taxon>Lichenicoccus</taxon>
    </lineage>
</organism>
<dbReference type="Pfam" id="PF20089">
    <property type="entry name" value="DUF6481"/>
    <property type="match status" value="1"/>
</dbReference>
<dbReference type="InterPro" id="IPR045510">
    <property type="entry name" value="DUF6481"/>
</dbReference>
<feature type="coiled-coil region" evidence="1">
    <location>
        <begin position="49"/>
        <end position="101"/>
    </location>
</feature>
<dbReference type="AlphaFoldDB" id="A0A5R9J7X6"/>
<protein>
    <submittedName>
        <fullName evidence="2">Uncharacterized protein</fullName>
    </submittedName>
</protein>
<dbReference type="OrthoDB" id="7285326at2"/>
<proteinExistence type="predicted"/>
<comment type="caution">
    <text evidence="2">The sequence shown here is derived from an EMBL/GenBank/DDBJ whole genome shotgun (WGS) entry which is preliminary data.</text>
</comment>
<sequence length="119" mass="13224">MLKQNKFSERQQASATAKAELLAKFKARPAPDDPAVLERQAERRAIVEAREARMAERRAEREAEAARLAAEQAATAAAEAARLAEEELAAKEAAKQEALLKLEQKAARDKRYAARKARR</sequence>